<dbReference type="PROSITE" id="PS51014">
    <property type="entry name" value="COBK_CBIJ"/>
    <property type="match status" value="1"/>
</dbReference>
<protein>
    <submittedName>
        <fullName evidence="4">Cobalt-precorrin-6A reductase</fullName>
        <ecNumber evidence="4">1.3.1.106</ecNumber>
    </submittedName>
</protein>
<reference evidence="4" key="1">
    <citation type="submission" date="2021-03" db="EMBL/GenBank/DDBJ databases">
        <title>Roseibium sp. CAU 1637 isolated from Incheon.</title>
        <authorList>
            <person name="Kim W."/>
        </authorList>
    </citation>
    <scope>NUCLEOTIDE SEQUENCE</scope>
    <source>
        <strain evidence="4">CAU 1637</strain>
    </source>
</reference>
<dbReference type="Proteomes" id="UP000664779">
    <property type="component" value="Unassembled WGS sequence"/>
</dbReference>
<dbReference type="InterPro" id="IPR003723">
    <property type="entry name" value="Precorrin-6x_reduct"/>
</dbReference>
<evidence type="ECO:0000313" key="5">
    <source>
        <dbReference type="Proteomes" id="UP000664779"/>
    </source>
</evidence>
<dbReference type="GO" id="GO:0009236">
    <property type="term" value="P:cobalamin biosynthetic process"/>
    <property type="evidence" value="ECO:0007669"/>
    <property type="project" value="UniProtKB-KW"/>
</dbReference>
<sequence length="254" mass="26950">MTTDARILILGGTPEARQLALLLQARAPAPDQVILSFAGAVRDLPETSCEIRVGGFGGAEGLADYLLSRKITALVDATHPFAASISANAQAASSATGIPLLRLLRPAWAPMQGDDWTDCANSAAALEALPASCRPFLALGRQELRQIFSKAAHLPALFRSIEPADFPIPEGWRWIEGRPARSMTAELQLLRDAGITHMVTKNSGGDGAYQKIAAARALQIPMLMVSRPAEPAQAVLPDAEATCDALMAIFTTRS</sequence>
<gene>
    <name evidence="4" type="ORF">J0X15_10155</name>
</gene>
<dbReference type="RefSeq" id="WP_206940348.1">
    <property type="nucleotide sequence ID" value="NZ_JAFLNF010000004.1"/>
</dbReference>
<dbReference type="PANTHER" id="PTHR36925:SF1">
    <property type="entry name" value="COBALT-PRECORRIN-6A REDUCTASE"/>
    <property type="match status" value="1"/>
</dbReference>
<comment type="caution">
    <text evidence="4">The sequence shown here is derived from an EMBL/GenBank/DDBJ whole genome shotgun (WGS) entry which is preliminary data.</text>
</comment>
<evidence type="ECO:0000256" key="1">
    <source>
        <dbReference type="ARBA" id="ARBA00004953"/>
    </source>
</evidence>
<keyword evidence="5" id="KW-1185">Reference proteome</keyword>
<dbReference type="Pfam" id="PF02571">
    <property type="entry name" value="CbiJ"/>
    <property type="match status" value="1"/>
</dbReference>
<keyword evidence="2" id="KW-0169">Cobalamin biosynthesis</keyword>
<keyword evidence="3 4" id="KW-0560">Oxidoreductase</keyword>
<dbReference type="EC" id="1.3.1.106" evidence="4"/>
<evidence type="ECO:0000256" key="2">
    <source>
        <dbReference type="ARBA" id="ARBA00022573"/>
    </source>
</evidence>
<evidence type="ECO:0000256" key="3">
    <source>
        <dbReference type="ARBA" id="ARBA00023002"/>
    </source>
</evidence>
<dbReference type="EMBL" id="JAFLNF010000004">
    <property type="protein sequence ID" value="MBO0345581.1"/>
    <property type="molecule type" value="Genomic_DNA"/>
</dbReference>
<proteinExistence type="predicted"/>
<dbReference type="AlphaFoldDB" id="A0A939EN23"/>
<dbReference type="GO" id="GO:0016994">
    <property type="term" value="F:precorrin-6A reductase activity"/>
    <property type="evidence" value="ECO:0007669"/>
    <property type="project" value="InterPro"/>
</dbReference>
<dbReference type="NCBIfam" id="NF005968">
    <property type="entry name" value="PRK08057.1-2"/>
    <property type="match status" value="1"/>
</dbReference>
<accession>A0A939EN23</accession>
<dbReference type="PANTHER" id="PTHR36925">
    <property type="entry name" value="COBALT-PRECORRIN-6A REDUCTASE"/>
    <property type="match status" value="1"/>
</dbReference>
<evidence type="ECO:0000313" key="4">
    <source>
        <dbReference type="EMBL" id="MBO0345581.1"/>
    </source>
</evidence>
<comment type="pathway">
    <text evidence="1">Cofactor biosynthesis; adenosylcobalamin biosynthesis.</text>
</comment>
<organism evidence="4 5">
    <name type="scientific">Roseibium limicola</name>
    <dbReference type="NCBI Taxonomy" id="2816037"/>
    <lineage>
        <taxon>Bacteria</taxon>
        <taxon>Pseudomonadati</taxon>
        <taxon>Pseudomonadota</taxon>
        <taxon>Alphaproteobacteria</taxon>
        <taxon>Hyphomicrobiales</taxon>
        <taxon>Stappiaceae</taxon>
        <taxon>Roseibium</taxon>
    </lineage>
</organism>
<name>A0A939EN23_9HYPH</name>